<reference evidence="2 3" key="2">
    <citation type="submission" date="2024-07" db="EMBL/GenBank/DDBJ databases">
        <authorList>
            <person name="Akdeniz Z."/>
        </authorList>
    </citation>
    <scope>NUCLEOTIDE SEQUENCE [LARGE SCALE GENOMIC DNA]</scope>
</reference>
<evidence type="ECO:0000313" key="2">
    <source>
        <dbReference type="EMBL" id="CAL6084282.1"/>
    </source>
</evidence>
<reference evidence="1" key="1">
    <citation type="submission" date="2023-06" db="EMBL/GenBank/DDBJ databases">
        <authorList>
            <person name="Kurt Z."/>
        </authorList>
    </citation>
    <scope>NUCLEOTIDE SEQUENCE</scope>
</reference>
<dbReference type="EMBL" id="CAXDID020000378">
    <property type="protein sequence ID" value="CAL6084282.1"/>
    <property type="molecule type" value="Genomic_DNA"/>
</dbReference>
<protein>
    <submittedName>
        <fullName evidence="2">Hypothetical_protein</fullName>
    </submittedName>
</protein>
<sequence>MTNIQTTQLVDAIATMLYIPKGSNIQCKVSIQVMMFPEQIFQQLFIQLGLEFQDSSVELIKLFFDHIVMRNLVTPLCDQNNVTLNLLTKEPKFRQITSNTQSVSSINFQNRFAAALAETMISRTGESLIFQTNDQLCKAVNQYFKQHNQVEFWRIVGNIISEKNCQQLRDYYQKSFQKCMFQECISVQDKSLLCQLIDQMTGQKPGEVVERFLQTVGIDKYFKRNIIMYVINRRQK</sequence>
<comment type="caution">
    <text evidence="1">The sequence shown here is derived from an EMBL/GenBank/DDBJ whole genome shotgun (WGS) entry which is preliminary data.</text>
</comment>
<dbReference type="Proteomes" id="UP001642409">
    <property type="component" value="Unassembled WGS sequence"/>
</dbReference>
<gene>
    <name evidence="1" type="ORF">HINF_LOCUS55342</name>
    <name evidence="2" type="ORF">HINF_LOCUS62126</name>
</gene>
<name>A0AA86R7R3_9EUKA</name>
<proteinExistence type="predicted"/>
<accession>A0AA86R7R3</accession>
<keyword evidence="3" id="KW-1185">Reference proteome</keyword>
<organism evidence="1">
    <name type="scientific">Hexamita inflata</name>
    <dbReference type="NCBI Taxonomy" id="28002"/>
    <lineage>
        <taxon>Eukaryota</taxon>
        <taxon>Metamonada</taxon>
        <taxon>Diplomonadida</taxon>
        <taxon>Hexamitidae</taxon>
        <taxon>Hexamitinae</taxon>
        <taxon>Hexamita</taxon>
    </lineage>
</organism>
<evidence type="ECO:0000313" key="1">
    <source>
        <dbReference type="EMBL" id="CAI9967697.1"/>
    </source>
</evidence>
<evidence type="ECO:0000313" key="3">
    <source>
        <dbReference type="Proteomes" id="UP001642409"/>
    </source>
</evidence>
<dbReference type="AlphaFoldDB" id="A0AA86R7R3"/>
<dbReference type="EMBL" id="CATOUU010001029">
    <property type="protein sequence ID" value="CAI9967697.1"/>
    <property type="molecule type" value="Genomic_DNA"/>
</dbReference>